<feature type="chain" id="PRO_5006695281" evidence="1">
    <location>
        <begin position="22"/>
        <end position="118"/>
    </location>
</feature>
<keyword evidence="3" id="KW-1185">Reference proteome</keyword>
<feature type="signal peptide" evidence="1">
    <location>
        <begin position="1"/>
        <end position="21"/>
    </location>
</feature>
<dbReference type="RefSeq" id="WP_050115393.1">
    <property type="nucleotide sequence ID" value="NZ_CABHXQ010000069.1"/>
</dbReference>
<protein>
    <submittedName>
        <fullName evidence="2">Putative lipoprotein</fullName>
    </submittedName>
</protein>
<sequence length="118" mass="13050">MKLINYSLIFIISIFNSVSFAVMPGSLQSQCDADNGTMIYNKMIQKFNVSVMWRPGNSPVNAVNIKVNDNWYGAIAEDTTHGDSSKGMTNFAQAAYLINLMVNACVKDKYLRGLEGVN</sequence>
<keyword evidence="2" id="KW-0449">Lipoprotein</keyword>
<accession>A0A0T9QAL4</accession>
<keyword evidence="1" id="KW-0732">Signal</keyword>
<organism evidence="2 3">
    <name type="scientific">Yersinia thracica</name>
    <dbReference type="NCBI Taxonomy" id="2890319"/>
    <lineage>
        <taxon>Bacteria</taxon>
        <taxon>Pseudomonadati</taxon>
        <taxon>Pseudomonadota</taxon>
        <taxon>Gammaproteobacteria</taxon>
        <taxon>Enterobacterales</taxon>
        <taxon>Yersiniaceae</taxon>
        <taxon>Yersinia</taxon>
    </lineage>
</organism>
<proteinExistence type="predicted"/>
<gene>
    <name evidence="2" type="primary">ytxB</name>
    <name evidence="2" type="ORF">ERS008472_02999</name>
</gene>
<name>A0A0T9QAL4_9GAMM</name>
<dbReference type="EMBL" id="CQAW01000015">
    <property type="protein sequence ID" value="CNI02639.1"/>
    <property type="molecule type" value="Genomic_DNA"/>
</dbReference>
<evidence type="ECO:0000256" key="1">
    <source>
        <dbReference type="SAM" id="SignalP"/>
    </source>
</evidence>
<evidence type="ECO:0000313" key="3">
    <source>
        <dbReference type="Proteomes" id="UP000041882"/>
    </source>
</evidence>
<reference evidence="3" key="1">
    <citation type="submission" date="2015-03" db="EMBL/GenBank/DDBJ databases">
        <authorList>
            <consortium name="Pathogen Informatics"/>
            <person name="Murphy D."/>
        </authorList>
    </citation>
    <scope>NUCLEOTIDE SEQUENCE [LARGE SCALE GENOMIC DNA]</scope>
    <source>
        <strain evidence="3">IP6945</strain>
    </source>
</reference>
<dbReference type="AlphaFoldDB" id="A0A0T9QAL4"/>
<dbReference type="Proteomes" id="UP000041882">
    <property type="component" value="Unassembled WGS sequence"/>
</dbReference>
<evidence type="ECO:0000313" key="2">
    <source>
        <dbReference type="EMBL" id="CNI02639.1"/>
    </source>
</evidence>